<dbReference type="EMBL" id="CP097095">
    <property type="protein sequence ID" value="UQF79188.1"/>
    <property type="molecule type" value="Genomic_DNA"/>
</dbReference>
<protein>
    <submittedName>
        <fullName evidence="2">DUF1540 domain-containing protein</fullName>
    </submittedName>
</protein>
<proteinExistence type="predicted"/>
<evidence type="ECO:0000259" key="1">
    <source>
        <dbReference type="Pfam" id="PF07561"/>
    </source>
</evidence>
<evidence type="ECO:0000313" key="2">
    <source>
        <dbReference type="EMBL" id="UQF79188.1"/>
    </source>
</evidence>
<feature type="domain" description="DUF1540" evidence="1">
    <location>
        <begin position="8"/>
        <end position="34"/>
    </location>
</feature>
<gene>
    <name evidence="2" type="ORF">M3I41_06195</name>
</gene>
<dbReference type="KEGG" id="agh:M3I41_06195"/>
<dbReference type="Pfam" id="PF07561">
    <property type="entry name" value="DUF1540"/>
    <property type="match status" value="2"/>
</dbReference>
<dbReference type="AlphaFoldDB" id="A0A9E7D688"/>
<evidence type="ECO:0000313" key="3">
    <source>
        <dbReference type="Proteomes" id="UP000830236"/>
    </source>
</evidence>
<dbReference type="InterPro" id="IPR011437">
    <property type="entry name" value="DUF1540"/>
</dbReference>
<reference evidence="2" key="1">
    <citation type="submission" date="2022-05" db="EMBL/GenBank/DDBJ databases">
        <title>Using nanopore sequencing to obtain complete genomes from saliva samples.</title>
        <authorList>
            <person name="Baker J.L."/>
        </authorList>
    </citation>
    <scope>NUCLEOTIDE SEQUENCE</scope>
    <source>
        <strain evidence="2">JCVI-JB-Ag32</strain>
    </source>
</reference>
<organism evidence="2 3">
    <name type="scientific">Actinomyces graevenitzii</name>
    <dbReference type="NCBI Taxonomy" id="55565"/>
    <lineage>
        <taxon>Bacteria</taxon>
        <taxon>Bacillati</taxon>
        <taxon>Actinomycetota</taxon>
        <taxon>Actinomycetes</taxon>
        <taxon>Actinomycetales</taxon>
        <taxon>Actinomycetaceae</taxon>
        <taxon>Actinomyces</taxon>
    </lineage>
</organism>
<feature type="domain" description="DUF1540" evidence="1">
    <location>
        <begin position="55"/>
        <end position="75"/>
    </location>
</feature>
<name>A0A9E7D688_9ACTO</name>
<sequence length="90" mass="9341">METAHVTDCSVSSCSYNHDGCHALAVNVKEAGCSTFISLNERGGLDRVVTSVGACQSADCAHNSHLECTAASVRMGERDGQATCLTYSAA</sequence>
<accession>A0A9E7D688</accession>
<dbReference type="Proteomes" id="UP000830236">
    <property type="component" value="Chromosome"/>
</dbReference>